<reference evidence="4" key="1">
    <citation type="submission" date="2018-05" db="EMBL/GenBank/DDBJ databases">
        <authorList>
            <person name="Lanie J.A."/>
            <person name="Ng W.-L."/>
            <person name="Kazmierczak K.M."/>
            <person name="Andrzejewski T.M."/>
            <person name="Davidsen T.M."/>
            <person name="Wayne K.J."/>
            <person name="Tettelin H."/>
            <person name="Glass J.I."/>
            <person name="Rusch D."/>
            <person name="Podicherti R."/>
            <person name="Tsui H.-C.T."/>
            <person name="Winkler M.E."/>
        </authorList>
    </citation>
    <scope>NUCLEOTIDE SEQUENCE</scope>
</reference>
<dbReference type="GO" id="GO:0005840">
    <property type="term" value="C:ribosome"/>
    <property type="evidence" value="ECO:0007669"/>
    <property type="project" value="UniProtKB-KW"/>
</dbReference>
<evidence type="ECO:0008006" key="5">
    <source>
        <dbReference type="Google" id="ProtNLM"/>
    </source>
</evidence>
<proteinExistence type="inferred from homology"/>
<protein>
    <recommendedName>
        <fullName evidence="5">50S ribosomal protein L10</fullName>
    </recommendedName>
</protein>
<keyword evidence="2" id="KW-0689">Ribosomal protein</keyword>
<gene>
    <name evidence="4" type="ORF">METZ01_LOCUS23940</name>
</gene>
<dbReference type="Gene3D" id="6.10.250.290">
    <property type="match status" value="1"/>
</dbReference>
<sequence length="178" mass="18956">VAKVPNAEKIKKVEELNGIFLKAKSAVLANYQGIEAAELTQLRSHMRGRAIDFRVVKNTLAKQAVKNTPFELLDGDFTGPVSLVLSFEDAVAPAKALAEYAKSGAAKNPRVICGVVEGKKVSPEEVKALADLPSKEVLISQLLSTMNGPTTNFVGALSGLLRKLVGTLDAIKDKKASE</sequence>
<keyword evidence="3" id="KW-0687">Ribonucleoprotein</keyword>
<dbReference type="InterPro" id="IPR022973">
    <property type="entry name" value="Ribosomal_uL10_bac"/>
</dbReference>
<dbReference type="GO" id="GO:1990904">
    <property type="term" value="C:ribonucleoprotein complex"/>
    <property type="evidence" value="ECO:0007669"/>
    <property type="project" value="UniProtKB-KW"/>
</dbReference>
<dbReference type="InterPro" id="IPR047865">
    <property type="entry name" value="Ribosomal_uL10_bac_type"/>
</dbReference>
<dbReference type="AlphaFoldDB" id="A0A381PVJ9"/>
<dbReference type="Pfam" id="PF00466">
    <property type="entry name" value="Ribosomal_L10"/>
    <property type="match status" value="1"/>
</dbReference>
<dbReference type="HAMAP" id="MF_00362">
    <property type="entry name" value="Ribosomal_uL10"/>
    <property type="match status" value="1"/>
</dbReference>
<dbReference type="PANTHER" id="PTHR11560">
    <property type="entry name" value="39S RIBOSOMAL PROTEIN L10, MITOCHONDRIAL"/>
    <property type="match status" value="1"/>
</dbReference>
<dbReference type="InterPro" id="IPR043141">
    <property type="entry name" value="Ribosomal_uL10-like_sf"/>
</dbReference>
<name>A0A381PVJ9_9ZZZZ</name>
<dbReference type="NCBIfam" id="NF000955">
    <property type="entry name" value="PRK00099.1-1"/>
    <property type="match status" value="1"/>
</dbReference>
<evidence type="ECO:0000256" key="2">
    <source>
        <dbReference type="ARBA" id="ARBA00022980"/>
    </source>
</evidence>
<dbReference type="CDD" id="cd05797">
    <property type="entry name" value="Ribosomal_L10"/>
    <property type="match status" value="1"/>
</dbReference>
<evidence type="ECO:0000256" key="1">
    <source>
        <dbReference type="ARBA" id="ARBA00008889"/>
    </source>
</evidence>
<evidence type="ECO:0000313" key="4">
    <source>
        <dbReference type="EMBL" id="SUZ71086.1"/>
    </source>
</evidence>
<dbReference type="InterPro" id="IPR001790">
    <property type="entry name" value="Ribosomal_uL10"/>
</dbReference>
<comment type="similarity">
    <text evidence="1">Belongs to the universal ribosomal protein uL10 family.</text>
</comment>
<organism evidence="4">
    <name type="scientific">marine metagenome</name>
    <dbReference type="NCBI Taxonomy" id="408172"/>
    <lineage>
        <taxon>unclassified sequences</taxon>
        <taxon>metagenomes</taxon>
        <taxon>ecological metagenomes</taxon>
    </lineage>
</organism>
<dbReference type="Gene3D" id="3.30.70.1730">
    <property type="match status" value="1"/>
</dbReference>
<dbReference type="SUPFAM" id="SSF160369">
    <property type="entry name" value="Ribosomal protein L10-like"/>
    <property type="match status" value="1"/>
</dbReference>
<feature type="non-terminal residue" evidence="4">
    <location>
        <position position="1"/>
    </location>
</feature>
<accession>A0A381PVJ9</accession>
<evidence type="ECO:0000256" key="3">
    <source>
        <dbReference type="ARBA" id="ARBA00023274"/>
    </source>
</evidence>
<dbReference type="EMBL" id="UINC01001111">
    <property type="protein sequence ID" value="SUZ71086.1"/>
    <property type="molecule type" value="Genomic_DNA"/>
</dbReference>